<organism evidence="3">
    <name type="scientific">Melampsora larici-populina (strain 98AG31 / pathotype 3-4-7)</name>
    <name type="common">Poplar leaf rust fungus</name>
    <dbReference type="NCBI Taxonomy" id="747676"/>
    <lineage>
        <taxon>Eukaryota</taxon>
        <taxon>Fungi</taxon>
        <taxon>Dikarya</taxon>
        <taxon>Basidiomycota</taxon>
        <taxon>Pucciniomycotina</taxon>
        <taxon>Pucciniomycetes</taxon>
        <taxon>Pucciniales</taxon>
        <taxon>Melampsoraceae</taxon>
        <taxon>Melampsora</taxon>
    </lineage>
</organism>
<evidence type="ECO:0000313" key="2">
    <source>
        <dbReference type="EMBL" id="EGG01122.1"/>
    </source>
</evidence>
<dbReference type="EMBL" id="GL883141">
    <property type="protein sequence ID" value="EGG01122.1"/>
    <property type="molecule type" value="Genomic_DNA"/>
</dbReference>
<reference evidence="3" key="1">
    <citation type="journal article" date="2011" name="Proc. Natl. Acad. Sci. U.S.A.">
        <title>Obligate biotrophy features unraveled by the genomic analysis of rust fungi.</title>
        <authorList>
            <person name="Duplessis S."/>
            <person name="Cuomo C.A."/>
            <person name="Lin Y.-C."/>
            <person name="Aerts A."/>
            <person name="Tisserant E."/>
            <person name="Veneault-Fourrey C."/>
            <person name="Joly D.L."/>
            <person name="Hacquard S."/>
            <person name="Amselem J."/>
            <person name="Cantarel B.L."/>
            <person name="Chiu R."/>
            <person name="Coutinho P.M."/>
            <person name="Feau N."/>
            <person name="Field M."/>
            <person name="Frey P."/>
            <person name="Gelhaye E."/>
            <person name="Goldberg J."/>
            <person name="Grabherr M.G."/>
            <person name="Kodira C.D."/>
            <person name="Kohler A."/>
            <person name="Kuees U."/>
            <person name="Lindquist E.A."/>
            <person name="Lucas S.M."/>
            <person name="Mago R."/>
            <person name="Mauceli E."/>
            <person name="Morin E."/>
            <person name="Murat C."/>
            <person name="Pangilinan J.L."/>
            <person name="Park R."/>
            <person name="Pearson M."/>
            <person name="Quesneville H."/>
            <person name="Rouhier N."/>
            <person name="Sakthikumar S."/>
            <person name="Salamov A.A."/>
            <person name="Schmutz J."/>
            <person name="Selles B."/>
            <person name="Shapiro H."/>
            <person name="Tanguay P."/>
            <person name="Tuskan G.A."/>
            <person name="Henrissat B."/>
            <person name="Van de Peer Y."/>
            <person name="Rouze P."/>
            <person name="Ellis J.G."/>
            <person name="Dodds P.N."/>
            <person name="Schein J.E."/>
            <person name="Zhong S."/>
            <person name="Hamelin R.C."/>
            <person name="Grigoriev I.V."/>
            <person name="Szabo L.J."/>
            <person name="Martin F."/>
        </authorList>
    </citation>
    <scope>NUCLEOTIDE SEQUENCE [LARGE SCALE GENOMIC DNA]</scope>
    <source>
        <strain evidence="3">98AG31 / pathotype 3-4-7</strain>
    </source>
</reference>
<dbReference type="VEuPathDB" id="FungiDB:MELLADRAFT_92728"/>
<dbReference type="Gene3D" id="3.40.910.10">
    <property type="entry name" value="Deoxyhypusine synthase"/>
    <property type="match status" value="1"/>
</dbReference>
<dbReference type="InterPro" id="IPR029035">
    <property type="entry name" value="DHS-like_NAD/FAD-binding_dom"/>
</dbReference>
<evidence type="ECO:0000313" key="3">
    <source>
        <dbReference type="Proteomes" id="UP000001072"/>
    </source>
</evidence>
<name>F4S2V8_MELLP</name>
<dbReference type="GeneID" id="18936347"/>
<dbReference type="GO" id="GO:0005739">
    <property type="term" value="C:mitochondrion"/>
    <property type="evidence" value="ECO:0007669"/>
    <property type="project" value="UniProtKB-SubCell"/>
</dbReference>
<dbReference type="HOGENOM" id="CLU_3087744_0_0_1"/>
<gene>
    <name evidence="2" type="ORF">MELLADRAFT_92728</name>
</gene>
<accession>F4S2V8</accession>
<comment type="subcellular location">
    <subcellularLocation>
        <location evidence="1">Mitochondrion</location>
    </subcellularLocation>
</comment>
<dbReference type="Proteomes" id="UP000001072">
    <property type="component" value="Unassembled WGS sequence"/>
</dbReference>
<sequence length="52" mass="5880">MSQYAVYINTDQGFEGYNSGGRPDETISCGKMIMCLNIVISHLLLYINWCCL</sequence>
<dbReference type="KEGG" id="mlr:MELLADRAFT_92728"/>
<dbReference type="OrthoDB" id="294378at2759"/>
<evidence type="ECO:0000256" key="1">
    <source>
        <dbReference type="ARBA" id="ARBA00004173"/>
    </source>
</evidence>
<keyword evidence="3" id="KW-1185">Reference proteome</keyword>
<dbReference type="InParanoid" id="F4S2V8"/>
<protein>
    <submittedName>
        <fullName evidence="2">Uncharacterized protein</fullName>
    </submittedName>
</protein>
<dbReference type="InterPro" id="IPR036982">
    <property type="entry name" value="Deoxyhypusine_synthase_sf"/>
</dbReference>
<dbReference type="AlphaFoldDB" id="F4S2V8"/>
<dbReference type="RefSeq" id="XP_007415722.1">
    <property type="nucleotide sequence ID" value="XM_007415660.1"/>
</dbReference>
<dbReference type="SUPFAM" id="SSF52467">
    <property type="entry name" value="DHS-like NAD/FAD-binding domain"/>
    <property type="match status" value="1"/>
</dbReference>
<proteinExistence type="predicted"/>